<dbReference type="PANTHER" id="PTHR10340">
    <property type="entry name" value="SPHINGOMYELIN PHOSPHODIESTERASE"/>
    <property type="match status" value="1"/>
</dbReference>
<dbReference type="eggNOG" id="KOG3770">
    <property type="taxonomic scope" value="Eukaryota"/>
</dbReference>
<dbReference type="Proteomes" id="UP000001997">
    <property type="component" value="Unassembled WGS sequence"/>
</dbReference>
<dbReference type="VEuPathDB" id="FungiDB:PGUG_05693"/>
<dbReference type="AlphaFoldDB" id="A5DQZ2"/>
<protein>
    <recommendedName>
        <fullName evidence="6">Saposin B-type domain-containing protein</fullName>
    </recommendedName>
</protein>
<dbReference type="InParanoid" id="A5DQZ2"/>
<dbReference type="HOGENOM" id="CLU_776376_0_0_1"/>
<dbReference type="OrthoDB" id="282973at2759"/>
<evidence type="ECO:0000256" key="3">
    <source>
        <dbReference type="SAM" id="SignalP"/>
    </source>
</evidence>
<dbReference type="STRING" id="294746.A5DQZ2"/>
<keyword evidence="5" id="KW-1185">Reference proteome</keyword>
<dbReference type="GO" id="GO:0008081">
    <property type="term" value="F:phosphoric diester hydrolase activity"/>
    <property type="evidence" value="ECO:0007669"/>
    <property type="project" value="TreeGrafter"/>
</dbReference>
<dbReference type="GeneID" id="5123915"/>
<organism evidence="4 5">
    <name type="scientific">Meyerozyma guilliermondii (strain ATCC 6260 / CBS 566 / DSM 6381 / JCM 1539 / NBRC 10279 / NRRL Y-324)</name>
    <name type="common">Yeast</name>
    <name type="synonym">Candida guilliermondii</name>
    <dbReference type="NCBI Taxonomy" id="294746"/>
    <lineage>
        <taxon>Eukaryota</taxon>
        <taxon>Fungi</taxon>
        <taxon>Dikarya</taxon>
        <taxon>Ascomycota</taxon>
        <taxon>Saccharomycotina</taxon>
        <taxon>Pichiomycetes</taxon>
        <taxon>Debaryomycetaceae</taxon>
        <taxon>Meyerozyma</taxon>
    </lineage>
</organism>
<evidence type="ECO:0000313" key="4">
    <source>
        <dbReference type="EMBL" id="EDK41595.2"/>
    </source>
</evidence>
<evidence type="ECO:0000256" key="1">
    <source>
        <dbReference type="ARBA" id="ARBA00022801"/>
    </source>
</evidence>
<feature type="chain" id="PRO_5002681368" description="Saposin B-type domain-containing protein" evidence="3">
    <location>
        <begin position="23"/>
        <end position="357"/>
    </location>
</feature>
<evidence type="ECO:0000313" key="5">
    <source>
        <dbReference type="Proteomes" id="UP000001997"/>
    </source>
</evidence>
<keyword evidence="2" id="KW-0325">Glycoprotein</keyword>
<accession>A5DQZ2</accession>
<evidence type="ECO:0000256" key="2">
    <source>
        <dbReference type="ARBA" id="ARBA00023180"/>
    </source>
</evidence>
<name>A5DQZ2_PICGU</name>
<keyword evidence="1" id="KW-0378">Hydrolase</keyword>
<feature type="signal peptide" evidence="3">
    <location>
        <begin position="1"/>
        <end position="22"/>
    </location>
</feature>
<gene>
    <name evidence="4" type="ORF">PGUG_05693</name>
</gene>
<dbReference type="KEGG" id="pgu:PGUG_05693"/>
<dbReference type="EMBL" id="CH408162">
    <property type="protein sequence ID" value="EDK41595.2"/>
    <property type="molecule type" value="Genomic_DNA"/>
</dbReference>
<dbReference type="RefSeq" id="XP_001481930.2">
    <property type="nucleotide sequence ID" value="XM_001481880.1"/>
</dbReference>
<evidence type="ECO:0008006" key="6">
    <source>
        <dbReference type="Google" id="ProtNLM"/>
    </source>
</evidence>
<dbReference type="PANTHER" id="PTHR10340:SF27">
    <property type="entry name" value="ACL091CP"/>
    <property type="match status" value="1"/>
</dbReference>
<sequence length="357" mass="40013">MAAKNYFILMKSILIFSLLVSAVKDIYDCHETAVTPLDDTELIRRSIEQLQLTCKAADACTACKSRLSIGKVLSSTRPDIVPYVFKRWCTEAMHDAGQCEMNFSPFSADKSTLGSDFILMLQSMSPEGLDGDYFCYYHESKCLERPETPEINLDTMWPPKPKSYSAPVQSGESFNVLHLGHINLQPDYAVASEANCSQSLCCSPCSANFNCPPEGYSMHVSDTKTGVASFFNSSYSRGKFEKGNYVDIFNKDAWCPAHEFGTYLCDVPPVLLNNTLRNIRAFHENSLDFEFAIVTGSAIDHRDRQFLTKNDHMSTQDLAYSAIQCHLHSIPIFPSFGDTYPKHQFAPKSHPSFSSQQ</sequence>
<proteinExistence type="predicted"/>
<reference evidence="4 5" key="1">
    <citation type="journal article" date="2009" name="Nature">
        <title>Evolution of pathogenicity and sexual reproduction in eight Candida genomes.</title>
        <authorList>
            <person name="Butler G."/>
            <person name="Rasmussen M.D."/>
            <person name="Lin M.F."/>
            <person name="Santos M.A."/>
            <person name="Sakthikumar S."/>
            <person name="Munro C.A."/>
            <person name="Rheinbay E."/>
            <person name="Grabherr M."/>
            <person name="Forche A."/>
            <person name="Reedy J.L."/>
            <person name="Agrafioti I."/>
            <person name="Arnaud M.B."/>
            <person name="Bates S."/>
            <person name="Brown A.J."/>
            <person name="Brunke S."/>
            <person name="Costanzo M.C."/>
            <person name="Fitzpatrick D.A."/>
            <person name="de Groot P.W."/>
            <person name="Harris D."/>
            <person name="Hoyer L.L."/>
            <person name="Hube B."/>
            <person name="Klis F.M."/>
            <person name="Kodira C."/>
            <person name="Lennard N."/>
            <person name="Logue M.E."/>
            <person name="Martin R."/>
            <person name="Neiman A.M."/>
            <person name="Nikolaou E."/>
            <person name="Quail M.A."/>
            <person name="Quinn J."/>
            <person name="Santos M.C."/>
            <person name="Schmitzberger F.F."/>
            <person name="Sherlock G."/>
            <person name="Shah P."/>
            <person name="Silverstein K.A."/>
            <person name="Skrzypek M.S."/>
            <person name="Soll D."/>
            <person name="Staggs R."/>
            <person name="Stansfield I."/>
            <person name="Stumpf M.P."/>
            <person name="Sudbery P.E."/>
            <person name="Srikantha T."/>
            <person name="Zeng Q."/>
            <person name="Berman J."/>
            <person name="Berriman M."/>
            <person name="Heitman J."/>
            <person name="Gow N.A."/>
            <person name="Lorenz M.C."/>
            <person name="Birren B.W."/>
            <person name="Kellis M."/>
            <person name="Cuomo C.A."/>
        </authorList>
    </citation>
    <scope>NUCLEOTIDE SEQUENCE [LARGE SCALE GENOMIC DNA]</scope>
    <source>
        <strain evidence="5">ATCC 6260 / CBS 566 / DSM 6381 / JCM 1539 / NBRC 10279 / NRRL Y-324</strain>
    </source>
</reference>
<keyword evidence="3" id="KW-0732">Signal</keyword>